<reference evidence="7" key="1">
    <citation type="submission" date="2018-05" db="EMBL/GenBank/DDBJ databases">
        <authorList>
            <person name="Lanie J.A."/>
            <person name="Ng W.-L."/>
            <person name="Kazmierczak K.M."/>
            <person name="Andrzejewski T.M."/>
            <person name="Davidsen T.M."/>
            <person name="Wayne K.J."/>
            <person name="Tettelin H."/>
            <person name="Glass J.I."/>
            <person name="Rusch D."/>
            <person name="Podicherti R."/>
            <person name="Tsui H.-C.T."/>
            <person name="Winkler M.E."/>
        </authorList>
    </citation>
    <scope>NUCLEOTIDE SEQUENCE</scope>
</reference>
<gene>
    <name evidence="7" type="ORF">METZ01_LOCUS88274</name>
</gene>
<keyword evidence="5 6" id="KW-0472">Membrane</keyword>
<keyword evidence="4 6" id="KW-1133">Transmembrane helix</keyword>
<dbReference type="InterPro" id="IPR001851">
    <property type="entry name" value="ABC_transp_permease"/>
</dbReference>
<organism evidence="7">
    <name type="scientific">marine metagenome</name>
    <dbReference type="NCBI Taxonomy" id="408172"/>
    <lineage>
        <taxon>unclassified sequences</taxon>
        <taxon>metagenomes</taxon>
        <taxon>ecological metagenomes</taxon>
    </lineage>
</organism>
<proteinExistence type="predicted"/>
<dbReference type="Pfam" id="PF02653">
    <property type="entry name" value="BPD_transp_2"/>
    <property type="match status" value="1"/>
</dbReference>
<feature type="transmembrane region" description="Helical" evidence="6">
    <location>
        <begin position="46"/>
        <end position="67"/>
    </location>
</feature>
<evidence type="ECO:0008006" key="8">
    <source>
        <dbReference type="Google" id="ProtNLM"/>
    </source>
</evidence>
<dbReference type="PANTHER" id="PTHR43370:SF1">
    <property type="entry name" value="GUANOSINE ABC TRANSPORTER PERMEASE PROTEIN NUPQ"/>
    <property type="match status" value="1"/>
</dbReference>
<evidence type="ECO:0000256" key="4">
    <source>
        <dbReference type="ARBA" id="ARBA00022989"/>
    </source>
</evidence>
<evidence type="ECO:0000256" key="2">
    <source>
        <dbReference type="ARBA" id="ARBA00022475"/>
    </source>
</evidence>
<sequence>MATPYLLASLGETVGQRSGVLNLGVDGVMLLSAFFSYWVVLKTGNLWLAVLVGVAVGLVMGLLYGFITVVLNATQGISGIGIYIFGLGLSDLLFRR</sequence>
<dbReference type="GO" id="GO:0005886">
    <property type="term" value="C:plasma membrane"/>
    <property type="evidence" value="ECO:0007669"/>
    <property type="project" value="UniProtKB-SubCell"/>
</dbReference>
<comment type="subcellular location">
    <subcellularLocation>
        <location evidence="1">Cell membrane</location>
        <topology evidence="1">Multi-pass membrane protein</topology>
    </subcellularLocation>
</comment>
<name>A0A381V4W5_9ZZZZ</name>
<evidence type="ECO:0000256" key="6">
    <source>
        <dbReference type="SAM" id="Phobius"/>
    </source>
</evidence>
<protein>
    <recommendedName>
        <fullName evidence="8">ABC transporter permease</fullName>
    </recommendedName>
</protein>
<keyword evidence="3 6" id="KW-0812">Transmembrane</keyword>
<accession>A0A381V4W5</accession>
<evidence type="ECO:0000313" key="7">
    <source>
        <dbReference type="EMBL" id="SVA35420.1"/>
    </source>
</evidence>
<dbReference type="GO" id="GO:0022857">
    <property type="term" value="F:transmembrane transporter activity"/>
    <property type="evidence" value="ECO:0007669"/>
    <property type="project" value="InterPro"/>
</dbReference>
<evidence type="ECO:0000256" key="1">
    <source>
        <dbReference type="ARBA" id="ARBA00004651"/>
    </source>
</evidence>
<dbReference type="EMBL" id="UINC01007862">
    <property type="protein sequence ID" value="SVA35420.1"/>
    <property type="molecule type" value="Genomic_DNA"/>
</dbReference>
<keyword evidence="2" id="KW-1003">Cell membrane</keyword>
<feature type="non-terminal residue" evidence="7">
    <location>
        <position position="96"/>
    </location>
</feature>
<evidence type="ECO:0000256" key="3">
    <source>
        <dbReference type="ARBA" id="ARBA00022692"/>
    </source>
</evidence>
<feature type="transmembrane region" description="Helical" evidence="6">
    <location>
        <begin position="73"/>
        <end position="94"/>
    </location>
</feature>
<dbReference type="PANTHER" id="PTHR43370">
    <property type="entry name" value="SUGAR ABC TRANSPORTER INTEGRAL MEMBRANE PROTEIN-RELATED"/>
    <property type="match status" value="1"/>
</dbReference>
<evidence type="ECO:0000256" key="5">
    <source>
        <dbReference type="ARBA" id="ARBA00023136"/>
    </source>
</evidence>
<dbReference type="AlphaFoldDB" id="A0A381V4W5"/>
<feature type="transmembrane region" description="Helical" evidence="6">
    <location>
        <begin position="20"/>
        <end position="39"/>
    </location>
</feature>